<keyword evidence="3" id="KW-1185">Reference proteome</keyword>
<dbReference type="PANTHER" id="PTHR10357">
    <property type="entry name" value="ALPHA-AMYLASE FAMILY MEMBER"/>
    <property type="match status" value="1"/>
</dbReference>
<protein>
    <recommendedName>
        <fullName evidence="1">Glycosyl hydrolase family 13 catalytic domain-containing protein</fullName>
    </recommendedName>
</protein>
<dbReference type="OrthoDB" id="9761875at2"/>
<dbReference type="PANTHER" id="PTHR10357:SF179">
    <property type="entry name" value="NEUTRAL AND BASIC AMINO ACID TRANSPORT PROTEIN RBAT"/>
    <property type="match status" value="1"/>
</dbReference>
<reference evidence="2 3" key="1">
    <citation type="submission" date="2018-09" db="EMBL/GenBank/DDBJ databases">
        <title>Cohnella cavernae sp. nov., isolated from a karst cave.</title>
        <authorList>
            <person name="Zhu H."/>
        </authorList>
    </citation>
    <scope>NUCLEOTIDE SEQUENCE [LARGE SCALE GENOMIC DNA]</scope>
    <source>
        <strain evidence="2 3">K2E09-144</strain>
    </source>
</reference>
<evidence type="ECO:0000313" key="2">
    <source>
        <dbReference type="EMBL" id="RIE03863.1"/>
    </source>
</evidence>
<dbReference type="GO" id="GO:0004556">
    <property type="term" value="F:alpha-amylase activity"/>
    <property type="evidence" value="ECO:0007669"/>
    <property type="project" value="TreeGrafter"/>
</dbReference>
<comment type="caution">
    <text evidence="2">The sequence shown here is derived from an EMBL/GenBank/DDBJ whole genome shotgun (WGS) entry which is preliminary data.</text>
</comment>
<dbReference type="SMART" id="SM00642">
    <property type="entry name" value="Aamy"/>
    <property type="match status" value="1"/>
</dbReference>
<dbReference type="Proteomes" id="UP000266340">
    <property type="component" value="Unassembled WGS sequence"/>
</dbReference>
<evidence type="ECO:0000313" key="3">
    <source>
        <dbReference type="Proteomes" id="UP000266340"/>
    </source>
</evidence>
<dbReference type="SUPFAM" id="SSF51445">
    <property type="entry name" value="(Trans)glycosidases"/>
    <property type="match status" value="1"/>
</dbReference>
<feature type="domain" description="Glycosyl hydrolase family 13 catalytic" evidence="1">
    <location>
        <begin position="20"/>
        <end position="382"/>
    </location>
</feature>
<dbReference type="AlphaFoldDB" id="A0A398CMN0"/>
<dbReference type="Pfam" id="PF00128">
    <property type="entry name" value="Alpha-amylase"/>
    <property type="match status" value="2"/>
</dbReference>
<proteinExistence type="predicted"/>
<name>A0A398CMN0_9BACL</name>
<dbReference type="RefSeq" id="WP_119148934.1">
    <property type="nucleotide sequence ID" value="NZ_QXJM01000030.1"/>
</dbReference>
<dbReference type="InterPro" id="IPR017853">
    <property type="entry name" value="GH"/>
</dbReference>
<evidence type="ECO:0000259" key="1">
    <source>
        <dbReference type="SMART" id="SM00642"/>
    </source>
</evidence>
<organism evidence="2 3">
    <name type="scientific">Cohnella faecalis</name>
    <dbReference type="NCBI Taxonomy" id="2315694"/>
    <lineage>
        <taxon>Bacteria</taxon>
        <taxon>Bacillati</taxon>
        <taxon>Bacillota</taxon>
        <taxon>Bacilli</taxon>
        <taxon>Bacillales</taxon>
        <taxon>Paenibacillaceae</taxon>
        <taxon>Cohnella</taxon>
    </lineage>
</organism>
<dbReference type="EMBL" id="QXJM01000030">
    <property type="protein sequence ID" value="RIE03863.1"/>
    <property type="molecule type" value="Genomic_DNA"/>
</dbReference>
<dbReference type="InterPro" id="IPR006047">
    <property type="entry name" value="GH13_cat_dom"/>
</dbReference>
<sequence>MSRMKGSRLDALRKAADAFRIYVRSDSQALAGQKTLKICELHIGEKIGRKTFDDYDQIAKKLSYLKSLGFNAIQIMPSFPFPSYSVYDYFNLDKTYGSERGLKNLVRTAKRLGLKVIIDMVLHGPLEKEPASWRMPPGEYEFDSPYLTDRTGWFSRHESGDYARTYTRSFDLANPELRRHISEAIAYYAGSVGIDGVRLDAQTWNFFPNWRPEGGRKPYESIYAGFRMMEEIRKEAKRHYPDLIFYTEGMGPLAAKYHEFRYNYDFHWIYPALSPVRDERGMSTMFWNPASENTLSWSDLAQWLEEQRTTVPPGLTIVHQTDSHDSHEWAAFWQGQFHREAFGPRLHRVHAALALFMDGGFMSFYGAELGNEAFYARLLPMKDLPLFSQGKCSYTDAWTNDTKVFCVAWTKGSEWAVVIGNLEDREKEVEVVFFPESDIALKARGSDPQLLDLAGDGKLSGAAEDGRIGLFMAPCGVLVLSNTIE</sequence>
<dbReference type="Gene3D" id="3.20.20.80">
    <property type="entry name" value="Glycosidases"/>
    <property type="match status" value="1"/>
</dbReference>
<dbReference type="GO" id="GO:0009313">
    <property type="term" value="P:oligosaccharide catabolic process"/>
    <property type="evidence" value="ECO:0007669"/>
    <property type="project" value="TreeGrafter"/>
</dbReference>
<gene>
    <name evidence="2" type="ORF">D3H35_09955</name>
</gene>
<accession>A0A398CMN0</accession>